<dbReference type="EMBL" id="BNBT01000030">
    <property type="protein sequence ID" value="GHE55566.1"/>
    <property type="molecule type" value="Genomic_DNA"/>
</dbReference>
<dbReference type="Gene3D" id="1.10.1660.10">
    <property type="match status" value="2"/>
</dbReference>
<evidence type="ECO:0000259" key="2">
    <source>
        <dbReference type="PROSITE" id="PS50937"/>
    </source>
</evidence>
<dbReference type="PANTHER" id="PTHR30204:SF93">
    <property type="entry name" value="HTH MERR-TYPE DOMAIN-CONTAINING PROTEIN"/>
    <property type="match status" value="1"/>
</dbReference>
<gene>
    <name evidence="3" type="ORF">GCM10018785_26190</name>
</gene>
<evidence type="ECO:0000313" key="3">
    <source>
        <dbReference type="EMBL" id="GHE55566.1"/>
    </source>
</evidence>
<dbReference type="PROSITE" id="PS50937">
    <property type="entry name" value="HTH_MERR_2"/>
    <property type="match status" value="2"/>
</dbReference>
<proteinExistence type="predicted"/>
<dbReference type="AlphaFoldDB" id="A0A918ZL37"/>
<reference evidence="3" key="2">
    <citation type="submission" date="2020-09" db="EMBL/GenBank/DDBJ databases">
        <authorList>
            <person name="Sun Q."/>
            <person name="Ohkuma M."/>
        </authorList>
    </citation>
    <scope>NUCLEOTIDE SEQUENCE</scope>
    <source>
        <strain evidence="3">JCM 4784</strain>
    </source>
</reference>
<evidence type="ECO:0000256" key="1">
    <source>
        <dbReference type="ARBA" id="ARBA00023125"/>
    </source>
</evidence>
<sequence>MTRALRPVDLARLAGVSTQLVRDYADAGILPPTERTPSGYRRFHRAHADALLTYRALARGFGAETARAVLRAVHAGDTAAALALVDAAHAALHARREALRATAEALEAVTGEAAPAPRAPLTVGEAAAHVGVRPSALRVWEAAGLLAPARERGTRHRRYGAADLRDARVISLLRQAGYLLSRIRPVLAELRATGSSEALREALAEHSRTLTRTSRAALEGASRLHAYLGD</sequence>
<dbReference type="InterPro" id="IPR009061">
    <property type="entry name" value="DNA-bd_dom_put_sf"/>
</dbReference>
<dbReference type="RefSeq" id="WP_190136074.1">
    <property type="nucleotide sequence ID" value="NZ_BNBT01000030.1"/>
</dbReference>
<dbReference type="SUPFAM" id="SSF46955">
    <property type="entry name" value="Putative DNA-binding domain"/>
    <property type="match status" value="2"/>
</dbReference>
<organism evidence="3 4">
    <name type="scientific">Streptomyces longispororuber</name>
    <dbReference type="NCBI Taxonomy" id="68230"/>
    <lineage>
        <taxon>Bacteria</taxon>
        <taxon>Bacillati</taxon>
        <taxon>Actinomycetota</taxon>
        <taxon>Actinomycetes</taxon>
        <taxon>Kitasatosporales</taxon>
        <taxon>Streptomycetaceae</taxon>
        <taxon>Streptomyces</taxon>
    </lineage>
</organism>
<dbReference type="Proteomes" id="UP000608024">
    <property type="component" value="Unassembled WGS sequence"/>
</dbReference>
<dbReference type="PANTHER" id="PTHR30204">
    <property type="entry name" value="REDOX-CYCLING DRUG-SENSING TRANSCRIPTIONAL ACTIVATOR SOXR"/>
    <property type="match status" value="1"/>
</dbReference>
<dbReference type="InterPro" id="IPR000551">
    <property type="entry name" value="MerR-type_HTH_dom"/>
</dbReference>
<reference evidence="3" key="1">
    <citation type="journal article" date="2014" name="Int. J. Syst. Evol. Microbiol.">
        <title>Complete genome sequence of Corynebacterium casei LMG S-19264T (=DSM 44701T), isolated from a smear-ripened cheese.</title>
        <authorList>
            <consortium name="US DOE Joint Genome Institute (JGI-PGF)"/>
            <person name="Walter F."/>
            <person name="Albersmeier A."/>
            <person name="Kalinowski J."/>
            <person name="Ruckert C."/>
        </authorList>
    </citation>
    <scope>NUCLEOTIDE SEQUENCE</scope>
    <source>
        <strain evidence="3">JCM 4784</strain>
    </source>
</reference>
<dbReference type="SMART" id="SM00422">
    <property type="entry name" value="HTH_MERR"/>
    <property type="match status" value="2"/>
</dbReference>
<feature type="domain" description="HTH merR-type" evidence="2">
    <location>
        <begin position="10"/>
        <end position="72"/>
    </location>
</feature>
<dbReference type="GO" id="GO:0003677">
    <property type="term" value="F:DNA binding"/>
    <property type="evidence" value="ECO:0007669"/>
    <property type="project" value="UniProtKB-KW"/>
</dbReference>
<dbReference type="InterPro" id="IPR047057">
    <property type="entry name" value="MerR_fam"/>
</dbReference>
<evidence type="ECO:0000313" key="4">
    <source>
        <dbReference type="Proteomes" id="UP000608024"/>
    </source>
</evidence>
<protein>
    <submittedName>
        <fullName evidence="3">MerR family transcriptional regulator</fullName>
    </submittedName>
</protein>
<dbReference type="Pfam" id="PF13411">
    <property type="entry name" value="MerR_1"/>
    <property type="match status" value="1"/>
</dbReference>
<keyword evidence="4" id="KW-1185">Reference proteome</keyword>
<dbReference type="PRINTS" id="PR00040">
    <property type="entry name" value="HTHMERR"/>
</dbReference>
<feature type="domain" description="HTH merR-type" evidence="2">
    <location>
        <begin position="120"/>
        <end position="189"/>
    </location>
</feature>
<name>A0A918ZL37_9ACTN</name>
<dbReference type="GO" id="GO:0003700">
    <property type="term" value="F:DNA-binding transcription factor activity"/>
    <property type="evidence" value="ECO:0007669"/>
    <property type="project" value="InterPro"/>
</dbReference>
<keyword evidence="1" id="KW-0238">DNA-binding</keyword>
<comment type="caution">
    <text evidence="3">The sequence shown here is derived from an EMBL/GenBank/DDBJ whole genome shotgun (WGS) entry which is preliminary data.</text>
</comment>
<accession>A0A918ZL37</accession>
<dbReference type="Pfam" id="PF00376">
    <property type="entry name" value="MerR"/>
    <property type="match status" value="1"/>
</dbReference>